<dbReference type="STRING" id="570947.SAMN05421687_11414"/>
<dbReference type="RefSeq" id="WP_268794114.1">
    <property type="nucleotide sequence ID" value="NZ_FTOC01000014.1"/>
</dbReference>
<reference evidence="2" key="1">
    <citation type="submission" date="2017-01" db="EMBL/GenBank/DDBJ databases">
        <authorList>
            <person name="Varghese N."/>
            <person name="Submissions S."/>
        </authorList>
    </citation>
    <scope>NUCLEOTIDE SEQUENCE [LARGE SCALE GENOMIC DNA]</scope>
    <source>
        <strain evidence="2">DSM 23127</strain>
    </source>
</reference>
<gene>
    <name evidence="1" type="ORF">SAMN05421687_11414</name>
</gene>
<accession>A0A1N7KML4</accession>
<dbReference type="AlphaFoldDB" id="A0A1N7KML4"/>
<organism evidence="1 2">
    <name type="scientific">Salimicrobium flavidum</name>
    <dbReference type="NCBI Taxonomy" id="570947"/>
    <lineage>
        <taxon>Bacteria</taxon>
        <taxon>Bacillati</taxon>
        <taxon>Bacillota</taxon>
        <taxon>Bacilli</taxon>
        <taxon>Bacillales</taxon>
        <taxon>Bacillaceae</taxon>
        <taxon>Salimicrobium</taxon>
    </lineage>
</organism>
<proteinExistence type="predicted"/>
<name>A0A1N7KML4_9BACI</name>
<evidence type="ECO:0000313" key="1">
    <source>
        <dbReference type="EMBL" id="SIS62797.1"/>
    </source>
</evidence>
<keyword evidence="2" id="KW-1185">Reference proteome</keyword>
<protein>
    <submittedName>
        <fullName evidence="1">Uncharacterized protein</fullName>
    </submittedName>
</protein>
<sequence>MLKTMQHLLTEKNRLQEVFHLFVPSGLANESEIRLGKTGGVV</sequence>
<dbReference type="Proteomes" id="UP000187608">
    <property type="component" value="Unassembled WGS sequence"/>
</dbReference>
<evidence type="ECO:0000313" key="2">
    <source>
        <dbReference type="Proteomes" id="UP000187608"/>
    </source>
</evidence>
<dbReference type="EMBL" id="FTOC01000014">
    <property type="protein sequence ID" value="SIS62797.1"/>
    <property type="molecule type" value="Genomic_DNA"/>
</dbReference>